<comment type="caution">
    <text evidence="1">The sequence shown here is derived from an EMBL/GenBank/DDBJ whole genome shotgun (WGS) entry which is preliminary data.</text>
</comment>
<dbReference type="AlphaFoldDB" id="A0A5B2V6C4"/>
<reference evidence="1 2" key="1">
    <citation type="submission" date="2019-09" db="EMBL/GenBank/DDBJ databases">
        <title>Salinarimonas rosea gen. nov., sp. nov., a new member of the a-2 subgroup of the Proteobacteria.</title>
        <authorList>
            <person name="Liu J."/>
        </authorList>
    </citation>
    <scope>NUCLEOTIDE SEQUENCE [LARGE SCALE GENOMIC DNA]</scope>
    <source>
        <strain evidence="1 2">BN140002</strain>
    </source>
</reference>
<name>A0A5B2V6C4_9HYPH</name>
<evidence type="ECO:0000313" key="1">
    <source>
        <dbReference type="EMBL" id="KAA2234368.1"/>
    </source>
</evidence>
<dbReference type="OrthoDB" id="8407036at2"/>
<proteinExistence type="predicted"/>
<gene>
    <name evidence="1" type="ORF">F0L46_23950</name>
</gene>
<dbReference type="Proteomes" id="UP000323142">
    <property type="component" value="Unassembled WGS sequence"/>
</dbReference>
<reference evidence="1 2" key="2">
    <citation type="submission" date="2019-09" db="EMBL/GenBank/DDBJ databases">
        <authorList>
            <person name="Jin C."/>
        </authorList>
    </citation>
    <scope>NUCLEOTIDE SEQUENCE [LARGE SCALE GENOMIC DNA]</scope>
    <source>
        <strain evidence="1 2">BN140002</strain>
    </source>
</reference>
<sequence>MSGTQLSDKALAVFAFAAFHQLESGQKVSKVVRRDGAGHKADDEAVAELTERGLISLDGDYINLTADAERMLEEAIRGMRQALSG</sequence>
<organism evidence="1 2">
    <name type="scientific">Salinarimonas soli</name>
    <dbReference type="NCBI Taxonomy" id="1638099"/>
    <lineage>
        <taxon>Bacteria</taxon>
        <taxon>Pseudomonadati</taxon>
        <taxon>Pseudomonadota</taxon>
        <taxon>Alphaproteobacteria</taxon>
        <taxon>Hyphomicrobiales</taxon>
        <taxon>Salinarimonadaceae</taxon>
        <taxon>Salinarimonas</taxon>
    </lineage>
</organism>
<dbReference type="EMBL" id="VUOA01000048">
    <property type="protein sequence ID" value="KAA2234368.1"/>
    <property type="molecule type" value="Genomic_DNA"/>
</dbReference>
<accession>A0A5B2V6C4</accession>
<dbReference type="RefSeq" id="WP_149822137.1">
    <property type="nucleotide sequence ID" value="NZ_VUOA01000048.1"/>
</dbReference>
<keyword evidence="2" id="KW-1185">Reference proteome</keyword>
<protein>
    <submittedName>
        <fullName evidence="1">Uncharacterized protein</fullName>
    </submittedName>
</protein>
<evidence type="ECO:0000313" key="2">
    <source>
        <dbReference type="Proteomes" id="UP000323142"/>
    </source>
</evidence>